<dbReference type="InterPro" id="IPR035616">
    <property type="entry name" value="MvaT_DBD"/>
</dbReference>
<feature type="compositionally biased region" description="Polar residues" evidence="2">
    <location>
        <begin position="64"/>
        <end position="75"/>
    </location>
</feature>
<evidence type="ECO:0000313" key="5">
    <source>
        <dbReference type="Proteomes" id="UP000294489"/>
    </source>
</evidence>
<feature type="compositionally biased region" description="Basic and acidic residues" evidence="2">
    <location>
        <begin position="84"/>
        <end position="97"/>
    </location>
</feature>
<proteinExistence type="predicted"/>
<evidence type="ECO:0000313" key="4">
    <source>
        <dbReference type="EMBL" id="TDX23701.1"/>
    </source>
</evidence>
<evidence type="ECO:0000256" key="1">
    <source>
        <dbReference type="SAM" id="Coils"/>
    </source>
</evidence>
<accession>A0A4R8FN79</accession>
<feature type="region of interest" description="Disordered" evidence="2">
    <location>
        <begin position="61"/>
        <end position="126"/>
    </location>
</feature>
<dbReference type="RefSeq" id="WP_134020560.1">
    <property type="nucleotide sequence ID" value="NZ_SOEC01000024.1"/>
</dbReference>
<feature type="coiled-coil region" evidence="1">
    <location>
        <begin position="2"/>
        <end position="29"/>
    </location>
</feature>
<reference evidence="4 5" key="1">
    <citation type="submission" date="2019-03" db="EMBL/GenBank/DDBJ databases">
        <title>Freshwater and sediment microbial communities from various areas in North America, analyzing microbe dynamics in response to fracking.</title>
        <authorList>
            <person name="Lamendella R."/>
        </authorList>
    </citation>
    <scope>NUCLEOTIDE SEQUENCE [LARGE SCALE GENOMIC DNA]</scope>
    <source>
        <strain evidence="4 5">6_TX</strain>
    </source>
</reference>
<evidence type="ECO:0000259" key="3">
    <source>
        <dbReference type="Pfam" id="PF22055"/>
    </source>
</evidence>
<feature type="domain" description="MvaT DNA-binding" evidence="3">
    <location>
        <begin position="84"/>
        <end position="120"/>
    </location>
</feature>
<evidence type="ECO:0000256" key="2">
    <source>
        <dbReference type="SAM" id="MobiDB-lite"/>
    </source>
</evidence>
<protein>
    <recommendedName>
        <fullName evidence="3">MvaT DNA-binding domain-containing protein</fullName>
    </recommendedName>
</protein>
<comment type="caution">
    <text evidence="4">The sequence shown here is derived from an EMBL/GenBank/DDBJ whole genome shotgun (WGS) entry which is preliminary data.</text>
</comment>
<dbReference type="Pfam" id="PF22055">
    <property type="entry name" value="MvaT_DBD"/>
    <property type="match status" value="1"/>
</dbReference>
<dbReference type="EMBL" id="SOEC01000024">
    <property type="protein sequence ID" value="TDX23701.1"/>
    <property type="molecule type" value="Genomic_DNA"/>
</dbReference>
<keyword evidence="1" id="KW-0175">Coiled coil</keyword>
<organism evidence="4 5">
    <name type="scientific">Modicisalibacter xianhensis</name>
    <dbReference type="NCBI Taxonomy" id="442341"/>
    <lineage>
        <taxon>Bacteria</taxon>
        <taxon>Pseudomonadati</taxon>
        <taxon>Pseudomonadota</taxon>
        <taxon>Gammaproteobacteria</taxon>
        <taxon>Oceanospirillales</taxon>
        <taxon>Halomonadaceae</taxon>
        <taxon>Modicisalibacter</taxon>
    </lineage>
</organism>
<dbReference type="CDD" id="cd16170">
    <property type="entry name" value="MvaT_DBD"/>
    <property type="match status" value="1"/>
</dbReference>
<dbReference type="AlphaFoldDB" id="A0A4R8FN79"/>
<dbReference type="OrthoDB" id="6367018at2"/>
<gene>
    <name evidence="4" type="ORF">DFO67_12418</name>
</gene>
<sequence length="126" mass="14503">MSQKLLSQYANLTAQKEQIEQELARIANNPEFNREKEFMDKLNALMAEFDKDAPAVLELLNPTKKASSAPSSEQTGTRRKRKLKIYENPHTGERVETRGGNQKTLKTWKEEHGEETVESWLVDTQQ</sequence>
<dbReference type="NCBIfam" id="NF041859">
    <property type="entry name" value="silencer_MvaTU"/>
    <property type="match status" value="1"/>
</dbReference>
<dbReference type="Proteomes" id="UP000294489">
    <property type="component" value="Unassembled WGS sequence"/>
</dbReference>
<name>A0A4R8FN79_9GAMM</name>